<evidence type="ECO:0000313" key="9">
    <source>
        <dbReference type="EMBL" id="TQD77771.1"/>
    </source>
</evidence>
<evidence type="ECO:0000259" key="8">
    <source>
        <dbReference type="Pfam" id="PF09816"/>
    </source>
</evidence>
<evidence type="ECO:0000256" key="3">
    <source>
        <dbReference type="ARBA" id="ARBA00022679"/>
    </source>
</evidence>
<dbReference type="AlphaFoldDB" id="A0A540KU68"/>
<dbReference type="Pfam" id="PF02485">
    <property type="entry name" value="Branch"/>
    <property type="match status" value="1"/>
</dbReference>
<keyword evidence="2" id="KW-0328">Glycosyltransferase</keyword>
<dbReference type="InterPro" id="IPR044610">
    <property type="entry name" value="GLCAT14A/B/C"/>
</dbReference>
<keyword evidence="10" id="KW-1185">Reference proteome</keyword>
<feature type="domain" description="Transcription elongation factor Eaf N-terminal" evidence="8">
    <location>
        <begin position="19"/>
        <end position="118"/>
    </location>
</feature>
<dbReference type="GO" id="GO:0015020">
    <property type="term" value="F:glucuronosyltransferase activity"/>
    <property type="evidence" value="ECO:0007669"/>
    <property type="project" value="InterPro"/>
</dbReference>
<feature type="region of interest" description="Disordered" evidence="6">
    <location>
        <begin position="165"/>
        <end position="203"/>
    </location>
</feature>
<comment type="subcellular location">
    <subcellularLocation>
        <location evidence="1">Membrane</location>
        <topology evidence="1">Single-pass type II membrane protein</topology>
    </subcellularLocation>
</comment>
<evidence type="ECO:0000313" key="10">
    <source>
        <dbReference type="Proteomes" id="UP000315295"/>
    </source>
</evidence>
<evidence type="ECO:0000256" key="7">
    <source>
        <dbReference type="SAM" id="Phobius"/>
    </source>
</evidence>
<organism evidence="9 10">
    <name type="scientific">Malus baccata</name>
    <name type="common">Siberian crab apple</name>
    <name type="synonym">Pyrus baccata</name>
    <dbReference type="NCBI Taxonomy" id="106549"/>
    <lineage>
        <taxon>Eukaryota</taxon>
        <taxon>Viridiplantae</taxon>
        <taxon>Streptophyta</taxon>
        <taxon>Embryophyta</taxon>
        <taxon>Tracheophyta</taxon>
        <taxon>Spermatophyta</taxon>
        <taxon>Magnoliopsida</taxon>
        <taxon>eudicotyledons</taxon>
        <taxon>Gunneridae</taxon>
        <taxon>Pentapetalae</taxon>
        <taxon>rosids</taxon>
        <taxon>fabids</taxon>
        <taxon>Rosales</taxon>
        <taxon>Rosaceae</taxon>
        <taxon>Amygdaloideae</taxon>
        <taxon>Maleae</taxon>
        <taxon>Malus</taxon>
    </lineage>
</organism>
<feature type="region of interest" description="Disordered" evidence="6">
    <location>
        <begin position="114"/>
        <end position="145"/>
    </location>
</feature>
<feature type="region of interest" description="Disordered" evidence="6">
    <location>
        <begin position="1"/>
        <end position="22"/>
    </location>
</feature>
<reference evidence="9 10" key="1">
    <citation type="journal article" date="2019" name="G3 (Bethesda)">
        <title>Sequencing of a Wild Apple (Malus baccata) Genome Unravels the Differences Between Cultivated and Wild Apple Species Regarding Disease Resistance and Cold Tolerance.</title>
        <authorList>
            <person name="Chen X."/>
        </authorList>
    </citation>
    <scope>NUCLEOTIDE SEQUENCE [LARGE SCALE GENOMIC DNA]</scope>
    <source>
        <strain evidence="10">cv. Shandingzi</strain>
        <tissue evidence="9">Leaves</tissue>
    </source>
</reference>
<comment type="caution">
    <text evidence="9">The sequence shown here is derived from an EMBL/GenBank/DDBJ whole genome shotgun (WGS) entry which is preliminary data.</text>
</comment>
<keyword evidence="5" id="KW-0325">Glycoprotein</keyword>
<keyword evidence="7" id="KW-1133">Transmembrane helix</keyword>
<evidence type="ECO:0000256" key="4">
    <source>
        <dbReference type="ARBA" id="ARBA00023136"/>
    </source>
</evidence>
<dbReference type="InterPro" id="IPR003406">
    <property type="entry name" value="Glyco_trans_14"/>
</dbReference>
<dbReference type="InterPro" id="IPR019194">
    <property type="entry name" value="Tscrpt_elong_fac_Eaf_N"/>
</dbReference>
<feature type="compositionally biased region" description="Polar residues" evidence="6">
    <location>
        <begin position="282"/>
        <end position="298"/>
    </location>
</feature>
<keyword evidence="4 7" id="KW-0472">Membrane</keyword>
<name>A0A540KU68_MALBA</name>
<evidence type="ECO:0000256" key="1">
    <source>
        <dbReference type="ARBA" id="ARBA00004606"/>
    </source>
</evidence>
<protein>
    <recommendedName>
        <fullName evidence="8">Transcription elongation factor Eaf N-terminal domain-containing protein</fullName>
    </recommendedName>
</protein>
<evidence type="ECO:0000256" key="2">
    <source>
        <dbReference type="ARBA" id="ARBA00022676"/>
    </source>
</evidence>
<keyword evidence="3" id="KW-0808">Transferase</keyword>
<dbReference type="PANTHER" id="PTHR45719:SF14">
    <property type="entry name" value="BETA-GLUCURONOSYLTRANSFERASE GLCAT14A"/>
    <property type="match status" value="1"/>
</dbReference>
<sequence>MASNSKEEPKTGPQPNRWYNLTLGPSFKDDSANKYCTLRYEFKPASIDKTKHGALKKTKDNRVAVEFQNNQLGKPNVTFKGSSEEYKDNDAVLFFDGQTFQLERLHRAVKQLRHDRQPGESAAGMAVDPQLSPVGKAPKLSHQYHPGRTAFPAVPVEVERIDVGVPENPGAKTANKGVVDYSSDRPNVSAASPGPKNEEVDDEHQDIDIEDLFGSISPDDGNAAEDEANAGFDINMLHQNESDNEIADVDDSGDEVDKGPNAAEALRAQAVNSPKDVYAAQSLKTQSSNSFSTANNQLSRHRNRPTMGAEKKWLLTLFSAAFLSLLLLLLSSISAFSSPKPFASIVQHGSRYPPAFAYYIWGGRGDRARIFRLLLAVYHPRNRYLLHLSADESENERRRLAAAINAVPAIQAFGNVDVVGKPDRITYMGSSNIATTLHAAAIFLKVDSGWDWFVTLSAMDYPLITQDDLSHVFSSVRRDLNFIDHTSDLGWKELHRVQPIVVDPGIYLARRSQIFHATEKRKTPDAFKVFTGSSPWVILSRSFLEFCINGWDNLPRTLLMYFTNVMLSQEGYFHSVICNSPEFKNTTVNSDLRYVIWDTPPKMEPLFLNTSDFDQMAQSGAAFARQFKKDDRVLDMVDKKILKRGRNRAAPGAWCSGWRSWWMDPCTQWSDANILKPGPQAKKLEDSITNLLDDWNAQKNQCQ</sequence>
<feature type="transmembrane region" description="Helical" evidence="7">
    <location>
        <begin position="313"/>
        <end position="336"/>
    </location>
</feature>
<dbReference type="GO" id="GO:0016020">
    <property type="term" value="C:membrane"/>
    <property type="evidence" value="ECO:0007669"/>
    <property type="project" value="UniProtKB-SubCell"/>
</dbReference>
<keyword evidence="7" id="KW-0812">Transmembrane</keyword>
<gene>
    <name evidence="9" type="ORF">C1H46_036675</name>
</gene>
<dbReference type="Pfam" id="PF09816">
    <property type="entry name" value="EAF"/>
    <property type="match status" value="1"/>
</dbReference>
<feature type="compositionally biased region" description="Basic and acidic residues" evidence="6">
    <location>
        <begin position="1"/>
        <end position="10"/>
    </location>
</feature>
<evidence type="ECO:0000256" key="6">
    <source>
        <dbReference type="SAM" id="MobiDB-lite"/>
    </source>
</evidence>
<evidence type="ECO:0000256" key="5">
    <source>
        <dbReference type="ARBA" id="ARBA00023180"/>
    </source>
</evidence>
<dbReference type="Proteomes" id="UP000315295">
    <property type="component" value="Unassembled WGS sequence"/>
</dbReference>
<accession>A0A540KU68</accession>
<proteinExistence type="predicted"/>
<dbReference type="PANTHER" id="PTHR45719">
    <property type="entry name" value="GLYCOSYLTRANSFERASE"/>
    <property type="match status" value="1"/>
</dbReference>
<feature type="region of interest" description="Disordered" evidence="6">
    <location>
        <begin position="282"/>
        <end position="303"/>
    </location>
</feature>
<dbReference type="EMBL" id="VIEB01000943">
    <property type="protein sequence ID" value="TQD77771.1"/>
    <property type="molecule type" value="Genomic_DNA"/>
</dbReference>